<dbReference type="InterPro" id="IPR006597">
    <property type="entry name" value="Sel1-like"/>
</dbReference>
<protein>
    <submittedName>
        <fullName evidence="3">Uncharacterized protein</fullName>
    </submittedName>
</protein>
<dbReference type="VEuPathDB" id="MicrosporidiaDB:EHP00_613"/>
<dbReference type="GO" id="GO:0005789">
    <property type="term" value="C:endoplasmic reticulum membrane"/>
    <property type="evidence" value="ECO:0007669"/>
    <property type="project" value="TreeGrafter"/>
</dbReference>
<dbReference type="GO" id="GO:0036503">
    <property type="term" value="P:ERAD pathway"/>
    <property type="evidence" value="ECO:0007669"/>
    <property type="project" value="TreeGrafter"/>
</dbReference>
<dbReference type="Proteomes" id="UP000192758">
    <property type="component" value="Unassembled WGS sequence"/>
</dbReference>
<dbReference type="STRING" id="646526.A0A1W0E7N3"/>
<dbReference type="SMART" id="SM00671">
    <property type="entry name" value="SEL1"/>
    <property type="match status" value="2"/>
</dbReference>
<reference evidence="3 4" key="1">
    <citation type="journal article" date="2017" name="Environ. Microbiol.">
        <title>Decay of the glycolytic pathway and adaptation to intranuclear parasitism within Enterocytozoonidae microsporidia.</title>
        <authorList>
            <person name="Wiredu Boakye D."/>
            <person name="Jaroenlak P."/>
            <person name="Prachumwat A."/>
            <person name="Williams T.A."/>
            <person name="Bateman K.S."/>
            <person name="Itsathitphaisarn O."/>
            <person name="Sritunyalucksana K."/>
            <person name="Paszkiewicz K.H."/>
            <person name="Moore K.A."/>
            <person name="Stentiford G.D."/>
            <person name="Williams B.A."/>
        </authorList>
    </citation>
    <scope>NUCLEOTIDE SEQUENCE [LARGE SCALE GENOMIC DNA]</scope>
    <source>
        <strain evidence="3 4">TH1</strain>
    </source>
</reference>
<dbReference type="PANTHER" id="PTHR11102:SF147">
    <property type="entry name" value="SEL1L ADAPTOR SUBUNIT OF ERAD E3 UBIQUITIN LIGASE"/>
    <property type="match status" value="1"/>
</dbReference>
<dbReference type="InterPro" id="IPR011990">
    <property type="entry name" value="TPR-like_helical_dom_sf"/>
</dbReference>
<evidence type="ECO:0000256" key="1">
    <source>
        <dbReference type="ARBA" id="ARBA00038101"/>
    </source>
</evidence>
<dbReference type="PANTHER" id="PTHR11102">
    <property type="entry name" value="SEL-1-LIKE PROTEIN"/>
    <property type="match status" value="1"/>
</dbReference>
<dbReference type="OrthoDB" id="2384430at2759"/>
<dbReference type="InterPro" id="IPR050767">
    <property type="entry name" value="Sel1_AlgK"/>
</dbReference>
<feature type="chain" id="PRO_5012122195" evidence="2">
    <location>
        <begin position="16"/>
        <end position="584"/>
    </location>
</feature>
<evidence type="ECO:0000313" key="3">
    <source>
        <dbReference type="EMBL" id="OQS55241.1"/>
    </source>
</evidence>
<comment type="similarity">
    <text evidence="1">Belongs to the sel-1 family.</text>
</comment>
<dbReference type="SUPFAM" id="SSF81901">
    <property type="entry name" value="HCP-like"/>
    <property type="match status" value="2"/>
</dbReference>
<dbReference type="AlphaFoldDB" id="A0A1W0E7N3"/>
<keyword evidence="4" id="KW-1185">Reference proteome</keyword>
<dbReference type="Gene3D" id="1.25.40.10">
    <property type="entry name" value="Tetratricopeptide repeat domain"/>
    <property type="match status" value="2"/>
</dbReference>
<accession>A0A1W0E7N3</accession>
<dbReference type="EMBL" id="MNPJ01000012">
    <property type="protein sequence ID" value="OQS55241.1"/>
    <property type="molecule type" value="Genomic_DNA"/>
</dbReference>
<name>A0A1W0E7N3_9MICR</name>
<evidence type="ECO:0000256" key="2">
    <source>
        <dbReference type="SAM" id="SignalP"/>
    </source>
</evidence>
<gene>
    <name evidence="3" type="ORF">EHP00_613</name>
</gene>
<feature type="signal peptide" evidence="2">
    <location>
        <begin position="1"/>
        <end position="15"/>
    </location>
</feature>
<organism evidence="3 4">
    <name type="scientific">Ecytonucleospora hepatopenaei</name>
    <dbReference type="NCBI Taxonomy" id="646526"/>
    <lineage>
        <taxon>Eukaryota</taxon>
        <taxon>Fungi</taxon>
        <taxon>Fungi incertae sedis</taxon>
        <taxon>Microsporidia</taxon>
        <taxon>Enterocytozoonidae</taxon>
        <taxon>Ecytonucleospora</taxon>
    </lineage>
</organism>
<evidence type="ECO:0000313" key="4">
    <source>
        <dbReference type="Proteomes" id="UP000192758"/>
    </source>
</evidence>
<sequence>MLFVFLKISLFWVDGFICTEHKATSDYSLENINYEGMFDFEKNKMYNCLFKSFDLEGAYDLCKKELSKEEMVFDPFVFWFLRRFLHRKLDAFVYLGNFLAEKKCDEITKLFACRISSEGMYLYKDGIFNNKMTHKYGLDVSKSISNQFLICKYNFREVGLLKENPLKEEYSKKDILLMLESKNSSIIEMFFNLIDTSQFSVFKAQPYLLKFAKIDARCYRILGDLAWCKFLKNPQENESYIDTAMDMYWAGCEAKDADCMVGLARIFYEIYDDKASAKEYLHKTLRIKNIVEANYLLGFITGEKKSSGKEYFAKSAIKGYIPAMYVYFKTIDKQASEQNLKSILSILKFHPFIMQLNILSEKSYKTKNVIKTFLVNLFLCELNIDNARKNIIFLYENHRDELRELDKKFDKFSFLKENFNNKTKKSDNLLDSYNSFNFKNKSWVDVIYYDTVVFQEKTSRNIFSGHNKKILNKLGLCYLNGIGTEKNYVKAYSCFKAAGTDNMEARYYEAELIRNGQGVMKNQELALEMIDYQTFGSRPFLFYAFKIRFFIKTLGRKMLIENCTKLLVGFLTLIIMKISMRLNL</sequence>
<proteinExistence type="inferred from homology"/>
<comment type="caution">
    <text evidence="3">The sequence shown here is derived from an EMBL/GenBank/DDBJ whole genome shotgun (WGS) entry which is preliminary data.</text>
</comment>
<keyword evidence="2" id="KW-0732">Signal</keyword>